<organism evidence="4 5">
    <name type="scientific">Helobdella robusta</name>
    <name type="common">Californian leech</name>
    <dbReference type="NCBI Taxonomy" id="6412"/>
    <lineage>
        <taxon>Eukaryota</taxon>
        <taxon>Metazoa</taxon>
        <taxon>Spiralia</taxon>
        <taxon>Lophotrochozoa</taxon>
        <taxon>Annelida</taxon>
        <taxon>Clitellata</taxon>
        <taxon>Hirudinea</taxon>
        <taxon>Rhynchobdellida</taxon>
        <taxon>Glossiphoniidae</taxon>
        <taxon>Helobdella</taxon>
    </lineage>
</organism>
<dbReference type="AlphaFoldDB" id="T1FYJ3"/>
<gene>
    <name evidence="4" type="primary">20213891</name>
    <name evidence="3" type="ORF">HELRODRAFT_66289</name>
</gene>
<dbReference type="SUPFAM" id="SSF75011">
    <property type="entry name" value="3-carboxy-cis,cis-mucoante lactonizing enzyme"/>
    <property type="match status" value="1"/>
</dbReference>
<dbReference type="EnsemblMetazoa" id="HelroT66289">
    <property type="protein sequence ID" value="HelroP66289"/>
    <property type="gene ID" value="HelroG66289"/>
</dbReference>
<dbReference type="Pfam" id="PF05694">
    <property type="entry name" value="SBP56"/>
    <property type="match status" value="1"/>
</dbReference>
<sequence length="463" mass="51726">GYKTPLDAFERGPREKLLYVTCPTGDGRRPDYLATVDVDPQSCTYSQVIDRLYMPHTNDELHHSGWNACSSCFGDSTKCRKYLVLPCLYSSRVYAIDVHTDPKHPKIHKVVSVDDVKKTGLSTLHTTHCLPSGEVMISTLGDLNDNNLGNFLMIDVHEWKVKGTWVDLKDGAKFGYDYWYQPRHDVMISTEWGVPKNIFAGFSPDDVAAGFSFEFAIHNLQIWAECERVGTMTLVIEGQIPFEVRFLHNPDATDAYVGCALSSTVFRIFKTSTGDWLAEKVIAVPSKKVSNWILQTMPGLITDILISLDDKYLYVSSWLHGDVRQYNITVRNKPVLIGQVFLGGSISKGGPVTVTDDSELKEQPEPLILRGKKVEGGSQMLQLSLDGRRLYATTSLYSRWDKQFYPDLLKNGASLIQIDVDIVKGGLKVNQNFGIDFGAEPGGPVLAHEMRYPGGDCSSDIWI</sequence>
<accession>T1FYJ3</accession>
<dbReference type="InParanoid" id="T1FYJ3"/>
<dbReference type="EMBL" id="AMQM01000918">
    <property type="status" value="NOT_ANNOTATED_CDS"/>
    <property type="molecule type" value="Genomic_DNA"/>
</dbReference>
<evidence type="ECO:0000256" key="2">
    <source>
        <dbReference type="ARBA" id="ARBA00023266"/>
    </source>
</evidence>
<evidence type="ECO:0000313" key="4">
    <source>
        <dbReference type="EnsemblMetazoa" id="HelroP66289"/>
    </source>
</evidence>
<protein>
    <recommendedName>
        <fullName evidence="6">Methanethiol oxidase</fullName>
    </recommendedName>
</protein>
<evidence type="ECO:0000313" key="3">
    <source>
        <dbReference type="EMBL" id="ESO02517.1"/>
    </source>
</evidence>
<proteinExistence type="inferred from homology"/>
<evidence type="ECO:0000313" key="5">
    <source>
        <dbReference type="Proteomes" id="UP000015101"/>
    </source>
</evidence>
<dbReference type="GO" id="GO:0008430">
    <property type="term" value="F:selenium binding"/>
    <property type="evidence" value="ECO:0007669"/>
    <property type="project" value="InterPro"/>
</dbReference>
<dbReference type="FunCoup" id="T1FYJ3">
    <property type="interactions" value="529"/>
</dbReference>
<dbReference type="PANTHER" id="PTHR23300:SF0">
    <property type="entry name" value="METHANETHIOL OXIDASE"/>
    <property type="match status" value="1"/>
</dbReference>
<dbReference type="OMA" id="AYDFWWH"/>
<reference evidence="4" key="3">
    <citation type="submission" date="2015-06" db="UniProtKB">
        <authorList>
            <consortium name="EnsemblMetazoa"/>
        </authorList>
    </citation>
    <scope>IDENTIFICATION</scope>
</reference>
<dbReference type="InterPro" id="IPR008826">
    <property type="entry name" value="Se-bd"/>
</dbReference>
<dbReference type="CTD" id="20213891"/>
<dbReference type="STRING" id="6412.T1FYJ3"/>
<dbReference type="KEGG" id="hro:HELRODRAFT_66289"/>
<name>T1FYJ3_HELRO</name>
<dbReference type="RefSeq" id="XP_009019925.1">
    <property type="nucleotide sequence ID" value="XM_009021677.1"/>
</dbReference>
<evidence type="ECO:0000256" key="1">
    <source>
        <dbReference type="ARBA" id="ARBA00005606"/>
    </source>
</evidence>
<reference evidence="5" key="1">
    <citation type="submission" date="2012-12" db="EMBL/GenBank/DDBJ databases">
        <authorList>
            <person name="Hellsten U."/>
            <person name="Grimwood J."/>
            <person name="Chapman J.A."/>
            <person name="Shapiro H."/>
            <person name="Aerts A."/>
            <person name="Otillar R.P."/>
            <person name="Terry A.Y."/>
            <person name="Boore J.L."/>
            <person name="Simakov O."/>
            <person name="Marletaz F."/>
            <person name="Cho S.-J."/>
            <person name="Edsinger-Gonzales E."/>
            <person name="Havlak P."/>
            <person name="Kuo D.-H."/>
            <person name="Larsson T."/>
            <person name="Lv J."/>
            <person name="Arendt D."/>
            <person name="Savage R."/>
            <person name="Osoegawa K."/>
            <person name="de Jong P."/>
            <person name="Lindberg D.R."/>
            <person name="Seaver E.C."/>
            <person name="Weisblat D.A."/>
            <person name="Putnam N.H."/>
            <person name="Grigoriev I.V."/>
            <person name="Rokhsar D.S."/>
        </authorList>
    </citation>
    <scope>NUCLEOTIDE SEQUENCE</scope>
</reference>
<dbReference type="PANTHER" id="PTHR23300">
    <property type="entry name" value="METHANETHIOL OXIDASE"/>
    <property type="match status" value="1"/>
</dbReference>
<keyword evidence="5" id="KW-1185">Reference proteome</keyword>
<dbReference type="OrthoDB" id="10252446at2759"/>
<dbReference type="EMBL" id="KB096742">
    <property type="protein sequence ID" value="ESO02517.1"/>
    <property type="molecule type" value="Genomic_DNA"/>
</dbReference>
<dbReference type="Proteomes" id="UP000015101">
    <property type="component" value="Unassembled WGS sequence"/>
</dbReference>
<keyword evidence="2" id="KW-0711">Selenium</keyword>
<dbReference type="GeneID" id="20213891"/>
<dbReference type="HOGENOM" id="CLU_032512_0_0_1"/>
<dbReference type="eggNOG" id="KOG0918">
    <property type="taxonomic scope" value="Eukaryota"/>
</dbReference>
<reference evidence="3 5" key="2">
    <citation type="journal article" date="2013" name="Nature">
        <title>Insights into bilaterian evolution from three spiralian genomes.</title>
        <authorList>
            <person name="Simakov O."/>
            <person name="Marletaz F."/>
            <person name="Cho S.J."/>
            <person name="Edsinger-Gonzales E."/>
            <person name="Havlak P."/>
            <person name="Hellsten U."/>
            <person name="Kuo D.H."/>
            <person name="Larsson T."/>
            <person name="Lv J."/>
            <person name="Arendt D."/>
            <person name="Savage R."/>
            <person name="Osoegawa K."/>
            <person name="de Jong P."/>
            <person name="Grimwood J."/>
            <person name="Chapman J.A."/>
            <person name="Shapiro H."/>
            <person name="Aerts A."/>
            <person name="Otillar R.P."/>
            <person name="Terry A.Y."/>
            <person name="Boore J.L."/>
            <person name="Grigoriev I.V."/>
            <person name="Lindberg D.R."/>
            <person name="Seaver E.C."/>
            <person name="Weisblat D.A."/>
            <person name="Putnam N.H."/>
            <person name="Rokhsar D.S."/>
        </authorList>
    </citation>
    <scope>NUCLEOTIDE SEQUENCE</scope>
</reference>
<comment type="similarity">
    <text evidence="1">Belongs to the selenium-binding protein family.</text>
</comment>
<evidence type="ECO:0008006" key="6">
    <source>
        <dbReference type="Google" id="ProtNLM"/>
    </source>
</evidence>